<dbReference type="Pfam" id="PF03330">
    <property type="entry name" value="DPBB_1"/>
    <property type="match status" value="1"/>
</dbReference>
<evidence type="ECO:0000259" key="2">
    <source>
        <dbReference type="Pfam" id="PF03330"/>
    </source>
</evidence>
<dbReference type="AlphaFoldDB" id="A0A1A8XHH0"/>
<keyword evidence="4" id="KW-1185">Reference proteome</keyword>
<organism evidence="3 4">
    <name type="scientific">Candidatus Accumulibacter aalborgensis</name>
    <dbReference type="NCBI Taxonomy" id="1860102"/>
    <lineage>
        <taxon>Bacteria</taxon>
        <taxon>Pseudomonadati</taxon>
        <taxon>Pseudomonadota</taxon>
        <taxon>Betaproteobacteria</taxon>
        <taxon>Candidatus Accumulibacter</taxon>
    </lineage>
</organism>
<accession>A0A1A8XHH0</accession>
<feature type="chain" id="PRO_5008381412" evidence="1">
    <location>
        <begin position="32"/>
        <end position="167"/>
    </location>
</feature>
<dbReference type="InterPro" id="IPR009009">
    <property type="entry name" value="RlpA-like_DPBB"/>
</dbReference>
<proteinExistence type="predicted"/>
<name>A0A1A8XHH0_9PROT</name>
<reference evidence="3 4" key="1">
    <citation type="submission" date="2016-06" db="EMBL/GenBank/DDBJ databases">
        <authorList>
            <person name="Kjaerup R.B."/>
            <person name="Dalgaard T.S."/>
            <person name="Juul-Madsen H.R."/>
        </authorList>
    </citation>
    <scope>NUCLEOTIDE SEQUENCE [LARGE SCALE GENOMIC DNA]</scope>
    <source>
        <strain evidence="3">3</strain>
    </source>
</reference>
<dbReference type="Gene3D" id="2.40.40.10">
    <property type="entry name" value="RlpA-like domain"/>
    <property type="match status" value="1"/>
</dbReference>
<gene>
    <name evidence="3" type="ORF">ACCAA_170010</name>
</gene>
<feature type="domain" description="RlpA-like protein double-psi beta-barrel" evidence="2">
    <location>
        <begin position="51"/>
        <end position="138"/>
    </location>
</feature>
<sequence length="167" mass="17964">MLAALTGSPRPHSVKRALALLALLVSGLARGEPAPSLGTARERSEAPPIISGRASFYSSAFSGRKTASGEHYHHRLISAASSRFPLGTIVAVRRVLSARCVVVTINDRMGHRHRVIDLSREAAVRLGMIDAGVTDVEVVALPKYLIGHENACTLAFMPPVHLRADEW</sequence>
<feature type="signal peptide" evidence="1">
    <location>
        <begin position="1"/>
        <end position="31"/>
    </location>
</feature>
<dbReference type="PANTHER" id="PTHR34183">
    <property type="entry name" value="ENDOLYTIC PEPTIDOGLYCAN TRANSGLYCOSYLASE RLPA"/>
    <property type="match status" value="1"/>
</dbReference>
<evidence type="ECO:0000313" key="4">
    <source>
        <dbReference type="Proteomes" id="UP000199169"/>
    </source>
</evidence>
<dbReference type="InterPro" id="IPR036908">
    <property type="entry name" value="RlpA-like_sf"/>
</dbReference>
<dbReference type="PANTHER" id="PTHR34183:SF8">
    <property type="entry name" value="ENDOLYTIC PEPTIDOGLYCAN TRANSGLYCOSYLASE RLPA-RELATED"/>
    <property type="match status" value="1"/>
</dbReference>
<dbReference type="Proteomes" id="UP000199169">
    <property type="component" value="Unassembled WGS sequence"/>
</dbReference>
<evidence type="ECO:0000313" key="3">
    <source>
        <dbReference type="EMBL" id="SBT04629.1"/>
    </source>
</evidence>
<keyword evidence="1" id="KW-0732">Signal</keyword>
<protein>
    <submittedName>
        <fullName evidence="3">Rare lipoprotein A</fullName>
    </submittedName>
</protein>
<evidence type="ECO:0000256" key="1">
    <source>
        <dbReference type="SAM" id="SignalP"/>
    </source>
</evidence>
<dbReference type="EMBL" id="FLQX01000079">
    <property type="protein sequence ID" value="SBT04629.1"/>
    <property type="molecule type" value="Genomic_DNA"/>
</dbReference>
<dbReference type="CDD" id="cd22268">
    <property type="entry name" value="DPBB_RlpA-like"/>
    <property type="match status" value="1"/>
</dbReference>
<dbReference type="STRING" id="1860102.ACCAA_170010"/>
<dbReference type="SUPFAM" id="SSF50685">
    <property type="entry name" value="Barwin-like endoglucanases"/>
    <property type="match status" value="1"/>
</dbReference>
<keyword evidence="3" id="KW-0449">Lipoprotein</keyword>